<dbReference type="AlphaFoldDB" id="A0A0B2R0X6"/>
<reference evidence="1" key="1">
    <citation type="submission" date="2014-07" db="EMBL/GenBank/DDBJ databases">
        <title>Identification of a novel salt tolerance gene in wild soybean by whole-genome sequencing.</title>
        <authorList>
            <person name="Lam H.-M."/>
            <person name="Qi X."/>
            <person name="Li M.-W."/>
            <person name="Liu X."/>
            <person name="Xie M."/>
            <person name="Ni M."/>
            <person name="Xu X."/>
        </authorList>
    </citation>
    <scope>NUCLEOTIDE SEQUENCE [LARGE SCALE GENOMIC DNA]</scope>
    <source>
        <tissue evidence="1">Root</tissue>
    </source>
</reference>
<evidence type="ECO:0000313" key="1">
    <source>
        <dbReference type="EMBL" id="KHN25582.1"/>
    </source>
</evidence>
<organism evidence="1">
    <name type="scientific">Glycine soja</name>
    <name type="common">Wild soybean</name>
    <dbReference type="NCBI Taxonomy" id="3848"/>
    <lineage>
        <taxon>Eukaryota</taxon>
        <taxon>Viridiplantae</taxon>
        <taxon>Streptophyta</taxon>
        <taxon>Embryophyta</taxon>
        <taxon>Tracheophyta</taxon>
        <taxon>Spermatophyta</taxon>
        <taxon>Magnoliopsida</taxon>
        <taxon>eudicotyledons</taxon>
        <taxon>Gunneridae</taxon>
        <taxon>Pentapetalae</taxon>
        <taxon>rosids</taxon>
        <taxon>fabids</taxon>
        <taxon>Fabales</taxon>
        <taxon>Fabaceae</taxon>
        <taxon>Papilionoideae</taxon>
        <taxon>50 kb inversion clade</taxon>
        <taxon>NPAAA clade</taxon>
        <taxon>indigoferoid/millettioid clade</taxon>
        <taxon>Phaseoleae</taxon>
        <taxon>Glycine</taxon>
        <taxon>Glycine subgen. Soja</taxon>
    </lineage>
</organism>
<feature type="non-terminal residue" evidence="1">
    <location>
        <position position="1"/>
    </location>
</feature>
<dbReference type="EMBL" id="KN654271">
    <property type="protein sequence ID" value="KHN25582.1"/>
    <property type="molecule type" value="Genomic_DNA"/>
</dbReference>
<proteinExistence type="predicted"/>
<accession>A0A0B2R0X6</accession>
<name>A0A0B2R0X6_GLYSO</name>
<protein>
    <submittedName>
        <fullName evidence="1">Uncharacterized protein</fullName>
    </submittedName>
</protein>
<sequence>EVDPIIEHEDMGGADGMDSLFSELAGAIPVIDEAMSFAQMLKAIATEGTKNRVSLLTIHSKTLHFDTCGTAKSTWIRYTHLVSSHSIGSF</sequence>
<dbReference type="Proteomes" id="UP000053555">
    <property type="component" value="Unassembled WGS sequence"/>
</dbReference>
<gene>
    <name evidence="1" type="ORF">glysoja_037860</name>
</gene>